<evidence type="ECO:0000313" key="1">
    <source>
        <dbReference type="EMBL" id="MFC3145584.1"/>
    </source>
</evidence>
<reference evidence="2" key="1">
    <citation type="journal article" date="2019" name="Int. J. Syst. Evol. Microbiol.">
        <title>The Global Catalogue of Microorganisms (GCM) 10K type strain sequencing project: providing services to taxonomists for standard genome sequencing and annotation.</title>
        <authorList>
            <consortium name="The Broad Institute Genomics Platform"/>
            <consortium name="The Broad Institute Genome Sequencing Center for Infectious Disease"/>
            <person name="Wu L."/>
            <person name="Ma J."/>
        </authorList>
    </citation>
    <scope>NUCLEOTIDE SEQUENCE [LARGE SCALE GENOMIC DNA]</scope>
    <source>
        <strain evidence="2">KCTC 52366</strain>
    </source>
</reference>
<protein>
    <submittedName>
        <fullName evidence="1">Uncharacterized protein</fullName>
    </submittedName>
</protein>
<dbReference type="RefSeq" id="WP_275632539.1">
    <property type="nucleotide sequence ID" value="NZ_JARGYD010000003.1"/>
</dbReference>
<proteinExistence type="predicted"/>
<gene>
    <name evidence="1" type="ORF">ACFOGP_22875</name>
</gene>
<dbReference type="Proteomes" id="UP001595632">
    <property type="component" value="Unassembled WGS sequence"/>
</dbReference>
<accession>A0ABV7GZF5</accession>
<organism evidence="1 2">
    <name type="scientific">Psychromarinibacter halotolerans</name>
    <dbReference type="NCBI Taxonomy" id="1775175"/>
    <lineage>
        <taxon>Bacteria</taxon>
        <taxon>Pseudomonadati</taxon>
        <taxon>Pseudomonadota</taxon>
        <taxon>Alphaproteobacteria</taxon>
        <taxon>Rhodobacterales</taxon>
        <taxon>Paracoccaceae</taxon>
        <taxon>Psychromarinibacter</taxon>
    </lineage>
</organism>
<dbReference type="EMBL" id="JBHRTB010000010">
    <property type="protein sequence ID" value="MFC3145584.1"/>
    <property type="molecule type" value="Genomic_DNA"/>
</dbReference>
<keyword evidence="2" id="KW-1185">Reference proteome</keyword>
<comment type="caution">
    <text evidence="1">The sequence shown here is derived from an EMBL/GenBank/DDBJ whole genome shotgun (WGS) entry which is preliminary data.</text>
</comment>
<name>A0ABV7GZF5_9RHOB</name>
<evidence type="ECO:0000313" key="2">
    <source>
        <dbReference type="Proteomes" id="UP001595632"/>
    </source>
</evidence>
<sequence>MTKKNYTATLNGYYAEKLERLAKFHGKEDIDAYAEKLLQHAIEESEIWMHSEMYLNYRYQIIDFENEQEKIWGEFDLSDLKRGEDIDDDLPF</sequence>